<dbReference type="SUPFAM" id="SSF46785">
    <property type="entry name" value="Winged helix' DNA-binding domain"/>
    <property type="match status" value="1"/>
</dbReference>
<dbReference type="SUPFAM" id="SSF55781">
    <property type="entry name" value="GAF domain-like"/>
    <property type="match status" value="1"/>
</dbReference>
<feature type="domain" description="IclR-ED" evidence="4">
    <location>
        <begin position="70"/>
        <end position="254"/>
    </location>
</feature>
<evidence type="ECO:0000313" key="6">
    <source>
        <dbReference type="Proteomes" id="UP000608662"/>
    </source>
</evidence>
<dbReference type="Pfam" id="PF09339">
    <property type="entry name" value="HTH_IclR"/>
    <property type="match status" value="1"/>
</dbReference>
<gene>
    <name evidence="5" type="ORF">GOC74_01495</name>
</gene>
<dbReference type="GO" id="GO:0045892">
    <property type="term" value="P:negative regulation of DNA-templated transcription"/>
    <property type="evidence" value="ECO:0007669"/>
    <property type="project" value="TreeGrafter"/>
</dbReference>
<accession>A0A847TRD8</accession>
<dbReference type="OrthoDB" id="14763at2157"/>
<evidence type="ECO:0000313" key="5">
    <source>
        <dbReference type="EMBL" id="NLV08612.1"/>
    </source>
</evidence>
<dbReference type="GO" id="GO:0003677">
    <property type="term" value="F:DNA binding"/>
    <property type="evidence" value="ECO:0007669"/>
    <property type="project" value="UniProtKB-KW"/>
</dbReference>
<dbReference type="Gene3D" id="3.30.450.40">
    <property type="match status" value="1"/>
</dbReference>
<keyword evidence="1" id="KW-0805">Transcription regulation</keyword>
<keyword evidence="2" id="KW-0238">DNA-binding</keyword>
<dbReference type="Pfam" id="PF01614">
    <property type="entry name" value="IclR_C"/>
    <property type="match status" value="1"/>
</dbReference>
<dbReference type="RefSeq" id="WP_170092611.1">
    <property type="nucleotide sequence ID" value="NZ_WOYG01000001.1"/>
</dbReference>
<dbReference type="PANTHER" id="PTHR30136:SF35">
    <property type="entry name" value="HTH-TYPE TRANSCRIPTIONAL REGULATOR RV1719"/>
    <property type="match status" value="1"/>
</dbReference>
<evidence type="ECO:0000256" key="2">
    <source>
        <dbReference type="ARBA" id="ARBA00023125"/>
    </source>
</evidence>
<dbReference type="SMART" id="SM00346">
    <property type="entry name" value="HTH_ICLR"/>
    <property type="match status" value="1"/>
</dbReference>
<dbReference type="PROSITE" id="PS51078">
    <property type="entry name" value="ICLR_ED"/>
    <property type="match status" value="1"/>
</dbReference>
<evidence type="ECO:0000256" key="1">
    <source>
        <dbReference type="ARBA" id="ARBA00023015"/>
    </source>
</evidence>
<proteinExistence type="predicted"/>
<keyword evidence="3" id="KW-0804">Transcription</keyword>
<dbReference type="InterPro" id="IPR036390">
    <property type="entry name" value="WH_DNA-bd_sf"/>
</dbReference>
<dbReference type="InterPro" id="IPR029016">
    <property type="entry name" value="GAF-like_dom_sf"/>
</dbReference>
<protein>
    <submittedName>
        <fullName evidence="5">Helix-turn-helix domain-containing protein</fullName>
    </submittedName>
</protein>
<comment type="caution">
    <text evidence="5">The sequence shown here is derived from an EMBL/GenBank/DDBJ whole genome shotgun (WGS) entry which is preliminary data.</text>
</comment>
<evidence type="ECO:0000259" key="4">
    <source>
        <dbReference type="PROSITE" id="PS51078"/>
    </source>
</evidence>
<dbReference type="Proteomes" id="UP000608662">
    <property type="component" value="Unassembled WGS sequence"/>
</dbReference>
<dbReference type="InterPro" id="IPR036388">
    <property type="entry name" value="WH-like_DNA-bd_sf"/>
</dbReference>
<dbReference type="PANTHER" id="PTHR30136">
    <property type="entry name" value="HELIX-TURN-HELIX TRANSCRIPTIONAL REGULATOR, ICLR FAMILY"/>
    <property type="match status" value="1"/>
</dbReference>
<dbReference type="InterPro" id="IPR050707">
    <property type="entry name" value="HTH_MetabolicPath_Reg"/>
</dbReference>
<dbReference type="Gene3D" id="1.10.10.10">
    <property type="entry name" value="Winged helix-like DNA-binding domain superfamily/Winged helix DNA-binding domain"/>
    <property type="match status" value="1"/>
</dbReference>
<dbReference type="InterPro" id="IPR005471">
    <property type="entry name" value="Tscrpt_reg_IclR_N"/>
</dbReference>
<dbReference type="InterPro" id="IPR014757">
    <property type="entry name" value="Tscrpt_reg_IclR_C"/>
</dbReference>
<evidence type="ECO:0000256" key="3">
    <source>
        <dbReference type="ARBA" id="ARBA00023163"/>
    </source>
</evidence>
<dbReference type="GeneID" id="94360317"/>
<name>A0A847TRD8_9EURY</name>
<sequence length="254" mass="28042">MASEHQSRTVDAVQTSLNIIEFLQSVESAGITEIADAVNRSKGTVHGHMATLVDNEYVVNDDGTYRLSLQYLDLAETVKDRLQIYDVVRKELDDLAEECGELAQFATEEHGKAVYIYKTEGEDAVQTASSVGNRAHLHCLSLGKAMLARMDESRVEAIVDEHGLPAFTDATITTRPELFDELEAIRERGYAFDREERIEGLRCVAAPITMNDEVMGAISISGPASRFSGPLYEDELPNLVTRSANVIEINAQFS</sequence>
<dbReference type="EMBL" id="WOYG01000001">
    <property type="protein sequence ID" value="NLV08612.1"/>
    <property type="molecule type" value="Genomic_DNA"/>
</dbReference>
<reference evidence="5" key="1">
    <citation type="submission" date="2019-12" db="EMBL/GenBank/DDBJ databases">
        <title>Whole-genome sequence of Halomicrobium mukohataei pws1.</title>
        <authorList>
            <person name="Verma D.K."/>
            <person name="Gopal K."/>
            <person name="Prasad E.S."/>
        </authorList>
    </citation>
    <scope>NUCLEOTIDE SEQUENCE</scope>
    <source>
        <strain evidence="5">Pws1</strain>
    </source>
</reference>
<dbReference type="GO" id="GO:0003700">
    <property type="term" value="F:DNA-binding transcription factor activity"/>
    <property type="evidence" value="ECO:0007669"/>
    <property type="project" value="TreeGrafter"/>
</dbReference>
<dbReference type="AlphaFoldDB" id="A0A847TRD8"/>
<organism evidence="5 6">
    <name type="scientific">Halomicrobium mukohataei</name>
    <dbReference type="NCBI Taxonomy" id="57705"/>
    <lineage>
        <taxon>Archaea</taxon>
        <taxon>Methanobacteriati</taxon>
        <taxon>Methanobacteriota</taxon>
        <taxon>Stenosarchaea group</taxon>
        <taxon>Halobacteria</taxon>
        <taxon>Halobacteriales</taxon>
        <taxon>Haloarculaceae</taxon>
        <taxon>Halomicrobium</taxon>
    </lineage>
</organism>